<evidence type="ECO:0000256" key="3">
    <source>
        <dbReference type="ARBA" id="ARBA00022764"/>
    </source>
</evidence>
<dbReference type="GO" id="GO:0017089">
    <property type="term" value="F:glycolipid transfer activity"/>
    <property type="evidence" value="ECO:0007669"/>
    <property type="project" value="TreeGrafter"/>
</dbReference>
<dbReference type="GO" id="GO:0001530">
    <property type="term" value="F:lipopolysaccharide binding"/>
    <property type="evidence" value="ECO:0007669"/>
    <property type="project" value="InterPro"/>
</dbReference>
<dbReference type="AlphaFoldDB" id="A0A975DAZ1"/>
<reference evidence="6" key="1">
    <citation type="submission" date="2021-03" db="EMBL/GenBank/DDBJ databases">
        <title>Description of Psychrosphaera ytuae sp. nov. isolated from deep sea sediment of South China Sea.</title>
        <authorList>
            <person name="Zhang J."/>
            <person name="Xu X.-D."/>
        </authorList>
    </citation>
    <scope>NUCLEOTIDE SEQUENCE</scope>
    <source>
        <strain evidence="6">MTZ26</strain>
    </source>
</reference>
<evidence type="ECO:0000256" key="4">
    <source>
        <dbReference type="SAM" id="SignalP"/>
    </source>
</evidence>
<feature type="domain" description="Organic solvent tolerance-like N-terminal" evidence="5">
    <location>
        <begin position="27"/>
        <end position="127"/>
    </location>
</feature>
<accession>A0A975DAZ1</accession>
<evidence type="ECO:0000256" key="1">
    <source>
        <dbReference type="ARBA" id="ARBA00022448"/>
    </source>
</evidence>
<name>A0A975DAZ1_9GAMM</name>
<evidence type="ECO:0000313" key="6">
    <source>
        <dbReference type="EMBL" id="QTH63429.1"/>
    </source>
</evidence>
<dbReference type="Pfam" id="PF03968">
    <property type="entry name" value="LptD_N"/>
    <property type="match status" value="1"/>
</dbReference>
<organism evidence="6 7">
    <name type="scientific">Psychrosphaera ytuae</name>
    <dbReference type="NCBI Taxonomy" id="2820710"/>
    <lineage>
        <taxon>Bacteria</taxon>
        <taxon>Pseudomonadati</taxon>
        <taxon>Pseudomonadota</taxon>
        <taxon>Gammaproteobacteria</taxon>
        <taxon>Alteromonadales</taxon>
        <taxon>Pseudoalteromonadaceae</taxon>
        <taxon>Psychrosphaera</taxon>
    </lineage>
</organism>
<dbReference type="RefSeq" id="WP_208831485.1">
    <property type="nucleotide sequence ID" value="NZ_CP072110.1"/>
</dbReference>
<evidence type="ECO:0000259" key="5">
    <source>
        <dbReference type="Pfam" id="PF03968"/>
    </source>
</evidence>
<keyword evidence="2 4" id="KW-0732">Signal</keyword>
<protein>
    <submittedName>
        <fullName evidence="6">Lipopolysaccharide transport periplasmic protein LptA</fullName>
    </submittedName>
</protein>
<dbReference type="PANTHER" id="PTHR36504:SF1">
    <property type="entry name" value="LIPOPOLYSACCHARIDE EXPORT SYSTEM PROTEIN LPTA"/>
    <property type="match status" value="1"/>
</dbReference>
<gene>
    <name evidence="6" type="primary">lptA</name>
    <name evidence="6" type="ORF">J1N51_11900</name>
</gene>
<feature type="signal peptide" evidence="4">
    <location>
        <begin position="1"/>
        <end position="22"/>
    </location>
</feature>
<keyword evidence="7" id="KW-1185">Reference proteome</keyword>
<proteinExistence type="predicted"/>
<keyword evidence="1" id="KW-0813">Transport</keyword>
<dbReference type="EMBL" id="CP072110">
    <property type="protein sequence ID" value="QTH63429.1"/>
    <property type="molecule type" value="Genomic_DNA"/>
</dbReference>
<sequence>MTIKQFAIALGLTLLSTFNALASDDLTIDAQEQDLNFKKNTMFFKGNVQINQGSMKIKADELYVITKDGAAEKLIAKGSPATFSQSSSEGDELEANATEVIYLVNERILELRGSAKYRQGGSVVDSANGNITFDLENKRVKAVGGTENNGRVTTTIKIKPKTNNEKDSGND</sequence>
<dbReference type="Gene3D" id="2.60.450.10">
    <property type="entry name" value="Lipopolysaccharide (LPS) transport protein A like domain"/>
    <property type="match status" value="1"/>
</dbReference>
<evidence type="ECO:0000256" key="2">
    <source>
        <dbReference type="ARBA" id="ARBA00022729"/>
    </source>
</evidence>
<dbReference type="GO" id="GO:0030288">
    <property type="term" value="C:outer membrane-bounded periplasmic space"/>
    <property type="evidence" value="ECO:0007669"/>
    <property type="project" value="TreeGrafter"/>
</dbReference>
<dbReference type="KEGG" id="psym:J1N51_11900"/>
<dbReference type="PANTHER" id="PTHR36504">
    <property type="entry name" value="LIPOPOLYSACCHARIDE EXPORT SYSTEM PROTEIN LPTA"/>
    <property type="match status" value="1"/>
</dbReference>
<dbReference type="Proteomes" id="UP000682739">
    <property type="component" value="Chromosome"/>
</dbReference>
<keyword evidence="3" id="KW-0574">Periplasm</keyword>
<feature type="chain" id="PRO_5036856579" evidence="4">
    <location>
        <begin position="23"/>
        <end position="171"/>
    </location>
</feature>
<dbReference type="InterPro" id="IPR052037">
    <property type="entry name" value="LPS_export_LptA"/>
</dbReference>
<dbReference type="GO" id="GO:0009279">
    <property type="term" value="C:cell outer membrane"/>
    <property type="evidence" value="ECO:0007669"/>
    <property type="project" value="TreeGrafter"/>
</dbReference>
<dbReference type="NCBIfam" id="TIGR03002">
    <property type="entry name" value="outer_YhbN_LptA"/>
    <property type="match status" value="1"/>
</dbReference>
<dbReference type="InterPro" id="IPR014340">
    <property type="entry name" value="LptA"/>
</dbReference>
<dbReference type="GO" id="GO:0015920">
    <property type="term" value="P:lipopolysaccharide transport"/>
    <property type="evidence" value="ECO:0007669"/>
    <property type="project" value="InterPro"/>
</dbReference>
<evidence type="ECO:0000313" key="7">
    <source>
        <dbReference type="Proteomes" id="UP000682739"/>
    </source>
</evidence>
<dbReference type="InterPro" id="IPR005653">
    <property type="entry name" value="OstA-like_N"/>
</dbReference>